<dbReference type="SMART" id="SM00471">
    <property type="entry name" value="HDc"/>
    <property type="match status" value="1"/>
</dbReference>
<organism evidence="2">
    <name type="scientific">uncultured bacterium</name>
    <name type="common">gcode 4</name>
    <dbReference type="NCBI Taxonomy" id="1234023"/>
    <lineage>
        <taxon>Bacteria</taxon>
        <taxon>environmental samples</taxon>
    </lineage>
</organism>
<dbReference type="EMBL" id="AMFJ01000280">
    <property type="protein sequence ID" value="EKE28828.1"/>
    <property type="molecule type" value="Genomic_DNA"/>
</dbReference>
<proteinExistence type="predicted"/>
<dbReference type="PANTHER" id="PTHR33594:SF1">
    <property type="entry name" value="HD_PDEASE DOMAIN-CONTAINING PROTEIN"/>
    <property type="match status" value="1"/>
</dbReference>
<comment type="caution">
    <text evidence="2">The sequence shown here is derived from an EMBL/GenBank/DDBJ whole genome shotgun (WGS) entry which is preliminary data.</text>
</comment>
<dbReference type="Pfam" id="PF01966">
    <property type="entry name" value="HD"/>
    <property type="match status" value="1"/>
</dbReference>
<accession>K2G0Q3</accession>
<dbReference type="InterPro" id="IPR006674">
    <property type="entry name" value="HD_domain"/>
</dbReference>
<gene>
    <name evidence="2" type="ORF">ACD_3C00006G0010</name>
</gene>
<feature type="domain" description="HD" evidence="1">
    <location>
        <begin position="23"/>
        <end position="128"/>
    </location>
</feature>
<sequence length="212" mass="25519">MIDIERIKVDAEQFFKVSKWSHDWDHTLRVYNLAVHIWKIEWADMDIIRTAVLLHDMARHEQDMSSGKICHAEKGAVLSREYLETHDYPSDFIDKVVHAIWTHRFRKWNPPESLEGKILFDADKLDGIWAVWIGRSFLFAWEHHAKLHNPNPDLRPEAEYSDEDTAYREYIVTHSKIKDRLFTKEAKRIAESRHSFMEEFFKRLNREVEWDE</sequence>
<name>K2G0Q3_9BACT</name>
<evidence type="ECO:0000313" key="2">
    <source>
        <dbReference type="EMBL" id="EKE28828.1"/>
    </source>
</evidence>
<dbReference type="PROSITE" id="PS51831">
    <property type="entry name" value="HD"/>
    <property type="match status" value="1"/>
</dbReference>
<dbReference type="PANTHER" id="PTHR33594">
    <property type="entry name" value="SUPERFAMILY HYDROLASE, PUTATIVE (AFU_ORTHOLOGUE AFUA_1G03035)-RELATED"/>
    <property type="match status" value="1"/>
</dbReference>
<dbReference type="CDD" id="cd00077">
    <property type="entry name" value="HDc"/>
    <property type="match status" value="1"/>
</dbReference>
<reference evidence="2" key="1">
    <citation type="journal article" date="2012" name="Science">
        <title>Fermentation, hydrogen, and sulfur metabolism in multiple uncultivated bacterial phyla.</title>
        <authorList>
            <person name="Wrighton K.C."/>
            <person name="Thomas B.C."/>
            <person name="Sharon I."/>
            <person name="Miller C.S."/>
            <person name="Castelle C.J."/>
            <person name="VerBerkmoes N.C."/>
            <person name="Wilkins M.J."/>
            <person name="Hettich R.L."/>
            <person name="Lipton M.S."/>
            <person name="Williams K.H."/>
            <person name="Long P.E."/>
            <person name="Banfield J.F."/>
        </authorList>
    </citation>
    <scope>NUCLEOTIDE SEQUENCE [LARGE SCALE GENOMIC DNA]</scope>
</reference>
<protein>
    <recommendedName>
        <fullName evidence="1">HD domain-containing protein</fullName>
    </recommendedName>
</protein>
<dbReference type="AlphaFoldDB" id="K2G0Q3"/>
<evidence type="ECO:0000259" key="1">
    <source>
        <dbReference type="PROSITE" id="PS51831"/>
    </source>
</evidence>
<dbReference type="Gene3D" id="1.10.3210.50">
    <property type="match status" value="1"/>
</dbReference>
<dbReference type="SUPFAM" id="SSF109604">
    <property type="entry name" value="HD-domain/PDEase-like"/>
    <property type="match status" value="1"/>
</dbReference>
<dbReference type="InterPro" id="IPR003607">
    <property type="entry name" value="HD/PDEase_dom"/>
</dbReference>